<dbReference type="Pfam" id="PF10090">
    <property type="entry name" value="HPTransfase"/>
    <property type="match status" value="1"/>
</dbReference>
<dbReference type="AlphaFoldDB" id="A0A6P1SXC3"/>
<dbReference type="Gene3D" id="3.30.565.10">
    <property type="entry name" value="Histidine kinase-like ATPase, C-terminal domain"/>
    <property type="match status" value="1"/>
</dbReference>
<dbReference type="Proteomes" id="UP000464495">
    <property type="component" value="Chromosome"/>
</dbReference>
<evidence type="ECO:0000313" key="2">
    <source>
        <dbReference type="EMBL" id="QHQ35324.1"/>
    </source>
</evidence>
<feature type="domain" description="Histidine phosphotransferase ChpT C-terminal" evidence="1">
    <location>
        <begin position="80"/>
        <end position="180"/>
    </location>
</feature>
<dbReference type="InterPro" id="IPR018762">
    <property type="entry name" value="ChpT_C"/>
</dbReference>
<organism evidence="2 3">
    <name type="scientific">Algicella marina</name>
    <dbReference type="NCBI Taxonomy" id="2683284"/>
    <lineage>
        <taxon>Bacteria</taxon>
        <taxon>Pseudomonadati</taxon>
        <taxon>Pseudomonadota</taxon>
        <taxon>Alphaproteobacteria</taxon>
        <taxon>Rhodobacterales</taxon>
        <taxon>Paracoccaceae</taxon>
        <taxon>Algicella</taxon>
    </lineage>
</organism>
<evidence type="ECO:0000259" key="1">
    <source>
        <dbReference type="Pfam" id="PF10090"/>
    </source>
</evidence>
<dbReference type="InterPro" id="IPR036890">
    <property type="entry name" value="HATPase_C_sf"/>
</dbReference>
<keyword evidence="3" id="KW-1185">Reference proteome</keyword>
<dbReference type="KEGG" id="amaq:GO499_08990"/>
<name>A0A6P1SXC3_9RHOB</name>
<reference evidence="2 3" key="1">
    <citation type="submission" date="2019-12" db="EMBL/GenBank/DDBJ databases">
        <title>Complete genome sequence of Algicella marina strain 9Alg 56(T) isolated from the red alga Tichocarpus crinitus.</title>
        <authorList>
            <person name="Kim S.-G."/>
            <person name="Nedashkovskaya O.I."/>
        </authorList>
    </citation>
    <scope>NUCLEOTIDE SEQUENCE [LARGE SCALE GENOMIC DNA]</scope>
    <source>
        <strain evidence="2 3">9Alg 56</strain>
    </source>
</reference>
<dbReference type="RefSeq" id="WP_161861889.1">
    <property type="nucleotide sequence ID" value="NZ_CP046620.1"/>
</dbReference>
<evidence type="ECO:0000313" key="3">
    <source>
        <dbReference type="Proteomes" id="UP000464495"/>
    </source>
</evidence>
<dbReference type="Gene3D" id="1.10.287.130">
    <property type="match status" value="1"/>
</dbReference>
<protein>
    <submittedName>
        <fullName evidence="2">Histidine phosphotransferase</fullName>
    </submittedName>
</protein>
<keyword evidence="2" id="KW-0808">Transferase</keyword>
<proteinExistence type="predicted"/>
<sequence>MNKEDLSALVSSRICHDLISPIGAISNGVELMQDLTNKPSPELGLIGESVNSASAKLRYFRIAFGATPKESKLQMSEVRLATGAMFQGRTVVVLDTAATELPRIVGKLLLLTLLCVEKSLPLGGEIRVALSAMGFSIAVECERVKPMEAFWDMVDGGIVVEDLAASDVQFILLGTTVALQRAKFQRKITDGAIRISLAL</sequence>
<dbReference type="GO" id="GO:0016740">
    <property type="term" value="F:transferase activity"/>
    <property type="evidence" value="ECO:0007669"/>
    <property type="project" value="UniProtKB-KW"/>
</dbReference>
<accession>A0A6P1SXC3</accession>
<gene>
    <name evidence="2" type="ORF">GO499_08990</name>
</gene>
<dbReference type="EMBL" id="CP046620">
    <property type="protein sequence ID" value="QHQ35324.1"/>
    <property type="molecule type" value="Genomic_DNA"/>
</dbReference>